<comment type="catalytic activity">
    <reaction evidence="1 13 15">
        <text>(2R)-3-phosphoglycerate + ATP = (2R)-3-phospho-glyceroyl phosphate + ADP</text>
        <dbReference type="Rhea" id="RHEA:14801"/>
        <dbReference type="ChEBI" id="CHEBI:30616"/>
        <dbReference type="ChEBI" id="CHEBI:57604"/>
        <dbReference type="ChEBI" id="CHEBI:58272"/>
        <dbReference type="ChEBI" id="CHEBI:456216"/>
        <dbReference type="EC" id="2.7.2.3"/>
    </reaction>
</comment>
<dbReference type="FunFam" id="3.40.50.1260:FF:000006">
    <property type="entry name" value="Phosphoglycerate kinase"/>
    <property type="match status" value="1"/>
</dbReference>
<name>A0A1F7J5R9_9BACT</name>
<dbReference type="EMBL" id="MGAQ01000010">
    <property type="protein sequence ID" value="OGK50943.1"/>
    <property type="molecule type" value="Genomic_DNA"/>
</dbReference>
<evidence type="ECO:0000256" key="5">
    <source>
        <dbReference type="ARBA" id="ARBA00013061"/>
    </source>
</evidence>
<evidence type="ECO:0000256" key="9">
    <source>
        <dbReference type="ARBA" id="ARBA00022741"/>
    </source>
</evidence>
<evidence type="ECO:0000256" key="12">
    <source>
        <dbReference type="ARBA" id="ARBA00023152"/>
    </source>
</evidence>
<evidence type="ECO:0000256" key="3">
    <source>
        <dbReference type="ARBA" id="ARBA00008982"/>
    </source>
</evidence>
<feature type="binding site" evidence="13">
    <location>
        <begin position="354"/>
        <end position="357"/>
    </location>
    <ligand>
        <name>ATP</name>
        <dbReference type="ChEBI" id="CHEBI:30616"/>
    </ligand>
</feature>
<dbReference type="GO" id="GO:0043531">
    <property type="term" value="F:ADP binding"/>
    <property type="evidence" value="ECO:0007669"/>
    <property type="project" value="TreeGrafter"/>
</dbReference>
<reference evidence="16 17" key="1">
    <citation type="journal article" date="2016" name="Nat. Commun.">
        <title>Thousands of microbial genomes shed light on interconnected biogeochemical processes in an aquifer system.</title>
        <authorList>
            <person name="Anantharaman K."/>
            <person name="Brown C.T."/>
            <person name="Hug L.A."/>
            <person name="Sharon I."/>
            <person name="Castelle C.J."/>
            <person name="Probst A.J."/>
            <person name="Thomas B.C."/>
            <person name="Singh A."/>
            <person name="Wilkins M.J."/>
            <person name="Karaoz U."/>
            <person name="Brodie E.L."/>
            <person name="Williams K.H."/>
            <person name="Hubbard S.S."/>
            <person name="Banfield J.F."/>
        </authorList>
    </citation>
    <scope>NUCLEOTIDE SEQUENCE [LARGE SCALE GENOMIC DNA]</scope>
</reference>
<evidence type="ECO:0000313" key="17">
    <source>
        <dbReference type="Proteomes" id="UP000178558"/>
    </source>
</evidence>
<evidence type="ECO:0000256" key="15">
    <source>
        <dbReference type="RuleBase" id="RU000532"/>
    </source>
</evidence>
<keyword evidence="12 13" id="KW-0324">Glycolysis</keyword>
<evidence type="ECO:0000256" key="11">
    <source>
        <dbReference type="ARBA" id="ARBA00022840"/>
    </source>
</evidence>
<dbReference type="InterPro" id="IPR036043">
    <property type="entry name" value="Phosphoglycerate_kinase_sf"/>
</dbReference>
<dbReference type="PANTHER" id="PTHR11406">
    <property type="entry name" value="PHOSPHOGLYCERATE KINASE"/>
    <property type="match status" value="1"/>
</dbReference>
<gene>
    <name evidence="13" type="primary">pgk</name>
    <name evidence="16" type="ORF">A3B50_01565</name>
</gene>
<dbReference type="AlphaFoldDB" id="A0A1F7J5R9"/>
<evidence type="ECO:0000313" key="16">
    <source>
        <dbReference type="EMBL" id="OGK50943.1"/>
    </source>
</evidence>
<evidence type="ECO:0000256" key="6">
    <source>
        <dbReference type="ARBA" id="ARBA00016471"/>
    </source>
</evidence>
<dbReference type="FunFam" id="3.40.50.1260:FF:000031">
    <property type="entry name" value="Phosphoglycerate kinase 1"/>
    <property type="match status" value="1"/>
</dbReference>
<feature type="binding site" evidence="13 14">
    <location>
        <position position="327"/>
    </location>
    <ligand>
        <name>ATP</name>
        <dbReference type="ChEBI" id="CHEBI:30616"/>
    </ligand>
</feature>
<protein>
    <recommendedName>
        <fullName evidence="6 13">Phosphoglycerate kinase</fullName>
        <ecNumber evidence="5 13">2.7.2.3</ecNumber>
    </recommendedName>
</protein>
<dbReference type="Gene3D" id="3.40.50.1260">
    <property type="entry name" value="Phosphoglycerate kinase, N-terminal domain"/>
    <property type="match status" value="2"/>
</dbReference>
<evidence type="ECO:0000256" key="4">
    <source>
        <dbReference type="ARBA" id="ARBA00011245"/>
    </source>
</evidence>
<feature type="binding site" evidence="13">
    <location>
        <begin position="23"/>
        <end position="25"/>
    </location>
    <ligand>
        <name>substrate</name>
    </ligand>
</feature>
<comment type="pathway">
    <text evidence="2 13">Carbohydrate degradation; glycolysis; pyruvate from D-glyceraldehyde 3-phosphate: step 2/5.</text>
</comment>
<comment type="subunit">
    <text evidence="4 13">Monomer.</text>
</comment>
<accession>A0A1F7J5R9</accession>
<keyword evidence="9 13" id="KW-0547">Nucleotide-binding</keyword>
<dbReference type="GO" id="GO:0005829">
    <property type="term" value="C:cytosol"/>
    <property type="evidence" value="ECO:0007669"/>
    <property type="project" value="TreeGrafter"/>
</dbReference>
<comment type="caution">
    <text evidence="13">Lacks conserved residue(s) required for the propagation of feature annotation.</text>
</comment>
<dbReference type="EC" id="2.7.2.3" evidence="5 13"/>
<feature type="binding site" evidence="13">
    <location>
        <position position="41"/>
    </location>
    <ligand>
        <name>substrate</name>
    </ligand>
</feature>
<dbReference type="GO" id="GO:0004618">
    <property type="term" value="F:phosphoglycerate kinase activity"/>
    <property type="evidence" value="ECO:0007669"/>
    <property type="project" value="UniProtKB-UniRule"/>
</dbReference>
<evidence type="ECO:0000256" key="10">
    <source>
        <dbReference type="ARBA" id="ARBA00022777"/>
    </source>
</evidence>
<dbReference type="GO" id="GO:0005524">
    <property type="term" value="F:ATP binding"/>
    <property type="evidence" value="ECO:0007669"/>
    <property type="project" value="UniProtKB-KW"/>
</dbReference>
<sequence length="397" mass="44141">MSTRIKFIDEVSLEKKTILLRVDLNVALDGEKNLRITDDVRIRQVIPTIKFLQKKGNKLILVSHLSNPQKRDSRYSLRIILKRLKKLLPEYRFRLIEDFLSAKGKKLIASQKENEILLLENIRFHEGERENDQDFAKKLSKIADIYVNDAFAVSHRSEASIVKVPKLIPSFGGLLLKNETKTISEIFKKNKKPFIAIVGGAKIETKVDLISKLIGIADYILVGGGVANTFLCAYGYEIGKSFCEHGKVRKAQELMELARKKKTVFIIPSDVAVGNSKNQKKGIVEKVGAISRGMQILDIGPKTQNEYCSIIAKARTVVWNGPVGYFENRAFSHGTNSIYHAIAKNMKATSIIGGGETLSSISNEAHHDQIAHLSTGGGAMLEYIQNGMLPGILALAQ</sequence>
<feature type="binding site" evidence="13 14">
    <location>
        <position position="206"/>
    </location>
    <ligand>
        <name>ATP</name>
        <dbReference type="ChEBI" id="CHEBI:30616"/>
    </ligand>
</feature>
<dbReference type="HAMAP" id="MF_00145">
    <property type="entry name" value="Phosphoglyc_kinase"/>
    <property type="match status" value="1"/>
</dbReference>
<dbReference type="SUPFAM" id="SSF53748">
    <property type="entry name" value="Phosphoglycerate kinase"/>
    <property type="match status" value="1"/>
</dbReference>
<feature type="binding site" evidence="13">
    <location>
        <position position="156"/>
    </location>
    <ligand>
        <name>substrate</name>
    </ligand>
</feature>
<dbReference type="InterPro" id="IPR001576">
    <property type="entry name" value="Phosphoglycerate_kinase"/>
</dbReference>
<evidence type="ECO:0000256" key="1">
    <source>
        <dbReference type="ARBA" id="ARBA00000642"/>
    </source>
</evidence>
<dbReference type="UniPathway" id="UPA00109">
    <property type="reaction ID" value="UER00185"/>
</dbReference>
<comment type="similarity">
    <text evidence="3 13 15">Belongs to the phosphoglycerate kinase family.</text>
</comment>
<keyword evidence="8 13" id="KW-0808">Transferase</keyword>
<feature type="binding site" evidence="13">
    <location>
        <position position="123"/>
    </location>
    <ligand>
        <name>substrate</name>
    </ligand>
</feature>
<organism evidence="16 17">
    <name type="scientific">Candidatus Roizmanbacteria bacterium RIFCSPLOWO2_01_FULL_40_42</name>
    <dbReference type="NCBI Taxonomy" id="1802066"/>
    <lineage>
        <taxon>Bacteria</taxon>
        <taxon>Candidatus Roizmaniibacteriota</taxon>
    </lineage>
</organism>
<dbReference type="PRINTS" id="PR00477">
    <property type="entry name" value="PHGLYCKINASE"/>
</dbReference>
<keyword evidence="11 13" id="KW-0067">ATP-binding</keyword>
<dbReference type="GO" id="GO:0006096">
    <property type="term" value="P:glycolytic process"/>
    <property type="evidence" value="ECO:0007669"/>
    <property type="project" value="UniProtKB-UniRule"/>
</dbReference>
<dbReference type="Proteomes" id="UP000178558">
    <property type="component" value="Unassembled WGS sequence"/>
</dbReference>
<comment type="subcellular location">
    <subcellularLocation>
        <location evidence="13">Cytoplasm</location>
    </subcellularLocation>
</comment>
<dbReference type="Pfam" id="PF00162">
    <property type="entry name" value="PGK"/>
    <property type="match status" value="1"/>
</dbReference>
<evidence type="ECO:0000256" key="2">
    <source>
        <dbReference type="ARBA" id="ARBA00004838"/>
    </source>
</evidence>
<proteinExistence type="inferred from homology"/>
<dbReference type="InterPro" id="IPR015824">
    <property type="entry name" value="Phosphoglycerate_kinase_N"/>
</dbReference>
<dbReference type="PANTHER" id="PTHR11406:SF23">
    <property type="entry name" value="PHOSPHOGLYCERATE KINASE 1, CHLOROPLASTIC-RELATED"/>
    <property type="match status" value="1"/>
</dbReference>
<evidence type="ECO:0000256" key="13">
    <source>
        <dbReference type="HAMAP-Rule" id="MF_00145"/>
    </source>
</evidence>
<evidence type="ECO:0000256" key="8">
    <source>
        <dbReference type="ARBA" id="ARBA00022679"/>
    </source>
</evidence>
<evidence type="ECO:0000256" key="7">
    <source>
        <dbReference type="ARBA" id="ARBA00022490"/>
    </source>
</evidence>
<feature type="binding site" evidence="13">
    <location>
        <begin position="64"/>
        <end position="67"/>
    </location>
    <ligand>
        <name>substrate</name>
    </ligand>
</feature>
<keyword evidence="10 13" id="KW-0418">Kinase</keyword>
<comment type="caution">
    <text evidence="16">The sequence shown here is derived from an EMBL/GenBank/DDBJ whole genome shotgun (WGS) entry which is preliminary data.</text>
</comment>
<dbReference type="PIRSF" id="PIRSF000724">
    <property type="entry name" value="Pgk"/>
    <property type="match status" value="1"/>
</dbReference>
<keyword evidence="7 13" id="KW-0963">Cytoplasm</keyword>
<dbReference type="GO" id="GO:0006094">
    <property type="term" value="P:gluconeogenesis"/>
    <property type="evidence" value="ECO:0007669"/>
    <property type="project" value="TreeGrafter"/>
</dbReference>
<evidence type="ECO:0000256" key="14">
    <source>
        <dbReference type="PIRSR" id="PIRSR000724-2"/>
    </source>
</evidence>